<comment type="caution">
    <text evidence="2">The sequence shown here is derived from an EMBL/GenBank/DDBJ whole genome shotgun (WGS) entry which is preliminary data.</text>
</comment>
<feature type="compositionally biased region" description="Polar residues" evidence="1">
    <location>
        <begin position="90"/>
        <end position="103"/>
    </location>
</feature>
<feature type="region of interest" description="Disordered" evidence="1">
    <location>
        <begin position="355"/>
        <end position="458"/>
    </location>
</feature>
<dbReference type="EMBL" id="SOZI01000029">
    <property type="protein sequence ID" value="TNY22190.1"/>
    <property type="molecule type" value="Genomic_DNA"/>
</dbReference>
<reference evidence="2 3" key="1">
    <citation type="submission" date="2019-03" db="EMBL/GenBank/DDBJ databases">
        <title>Rhodosporidium diobovatum UCD-FST 08-225 genome sequencing, assembly, and annotation.</title>
        <authorList>
            <person name="Fakankun I.U."/>
            <person name="Fristensky B."/>
            <person name="Levin D.B."/>
        </authorList>
    </citation>
    <scope>NUCLEOTIDE SEQUENCE [LARGE SCALE GENOMIC DNA]</scope>
    <source>
        <strain evidence="2 3">UCD-FST 08-225</strain>
    </source>
</reference>
<dbReference type="Proteomes" id="UP000311382">
    <property type="component" value="Unassembled WGS sequence"/>
</dbReference>
<sequence length="458" mass="48843">MHAVQAAEATPTTTATTRIVRRAVASSPLSTISFTSSPVAPRATSRRLEKVHRRLQRRLEADAHERHVLDKRESVDEGSSLIGDDGDVAASSSARAHSTGVSVTSTRVAAKASKTSSAASVTATNAPIGSGGSEEDDSEEGACTYVGSTSIPRGPGGALFSTLERIFAGERSPPAFRLSPHALTKEAPTTRSLHPPPRPRVRAAPAVRAPLAPRRPPRAVLDRLLPALRRRVRRRRARCRTGLCRRPGPLALVRGPLALFVREGRPADQPWCGARSTTGWVQVSAWLLFLIGILNLLFVRPLPSLPFALISRLADSAPPAQGLALGARLKVLRSLSQDSTTPSALRRLRLQREAEAAGHGAGAGAGAWQEFDRERDEPPLAAPARPERPQRRSLLQTVFRRAAPDAEPDSAAGAKRSKSRNGPNGIVIGAPRPMAMKKGGEAGVSVVPPPPVYQYGRE</sequence>
<protein>
    <submittedName>
        <fullName evidence="2">Uncharacterized protein</fullName>
    </submittedName>
</protein>
<evidence type="ECO:0000256" key="1">
    <source>
        <dbReference type="SAM" id="MobiDB-lite"/>
    </source>
</evidence>
<name>A0A5C5FZ99_9BASI</name>
<keyword evidence="3" id="KW-1185">Reference proteome</keyword>
<organism evidence="2 3">
    <name type="scientific">Rhodotorula diobovata</name>
    <dbReference type="NCBI Taxonomy" id="5288"/>
    <lineage>
        <taxon>Eukaryota</taxon>
        <taxon>Fungi</taxon>
        <taxon>Dikarya</taxon>
        <taxon>Basidiomycota</taxon>
        <taxon>Pucciniomycotina</taxon>
        <taxon>Microbotryomycetes</taxon>
        <taxon>Sporidiobolales</taxon>
        <taxon>Sporidiobolaceae</taxon>
        <taxon>Rhodotorula</taxon>
    </lineage>
</organism>
<evidence type="ECO:0000313" key="3">
    <source>
        <dbReference type="Proteomes" id="UP000311382"/>
    </source>
</evidence>
<evidence type="ECO:0000313" key="2">
    <source>
        <dbReference type="EMBL" id="TNY22190.1"/>
    </source>
</evidence>
<dbReference type="OrthoDB" id="5327148at2759"/>
<accession>A0A5C5FZ99</accession>
<feature type="compositionally biased region" description="Low complexity" evidence="1">
    <location>
        <begin position="104"/>
        <end position="124"/>
    </location>
</feature>
<gene>
    <name evidence="2" type="ORF">DMC30DRAFT_392860</name>
</gene>
<proteinExistence type="predicted"/>
<dbReference type="AlphaFoldDB" id="A0A5C5FZ99"/>
<dbReference type="STRING" id="5288.A0A5C5FZ99"/>
<feature type="region of interest" description="Disordered" evidence="1">
    <location>
        <begin position="69"/>
        <end position="151"/>
    </location>
</feature>